<protein>
    <recommendedName>
        <fullName evidence="1">VOC domain-containing protein</fullName>
    </recommendedName>
</protein>
<evidence type="ECO:0000259" key="1">
    <source>
        <dbReference type="PROSITE" id="PS51819"/>
    </source>
</evidence>
<dbReference type="PANTHER" id="PTHR36437">
    <property type="entry name" value="GLYOXALASE/BLEOMYCIN RESISTANCE PROTEIN/DIOXYGENASE"/>
    <property type="match status" value="1"/>
</dbReference>
<dbReference type="AlphaFoldDB" id="A0A4U1CML0"/>
<reference evidence="2 3" key="1">
    <citation type="submission" date="2019-04" db="EMBL/GenBank/DDBJ databases">
        <title>Pedobacter sp. RP-3-22 sp. nov., isolated from Arctic soil.</title>
        <authorList>
            <person name="Dahal R.H."/>
            <person name="Kim D.-U."/>
        </authorList>
    </citation>
    <scope>NUCLEOTIDE SEQUENCE [LARGE SCALE GENOMIC DNA]</scope>
    <source>
        <strain evidence="2 3">RP-3-22</strain>
    </source>
</reference>
<dbReference type="Pfam" id="PF00903">
    <property type="entry name" value="Glyoxalase"/>
    <property type="match status" value="1"/>
</dbReference>
<gene>
    <name evidence="2" type="ORF">FA048_15775</name>
</gene>
<dbReference type="InterPro" id="IPR037523">
    <property type="entry name" value="VOC_core"/>
</dbReference>
<keyword evidence="3" id="KW-1185">Reference proteome</keyword>
<evidence type="ECO:0000313" key="2">
    <source>
        <dbReference type="EMBL" id="TKC06662.1"/>
    </source>
</evidence>
<dbReference type="EMBL" id="SWBR01000004">
    <property type="protein sequence ID" value="TKC06662.1"/>
    <property type="molecule type" value="Genomic_DNA"/>
</dbReference>
<organism evidence="2 3">
    <name type="scientific">Pedobacter polaris</name>
    <dbReference type="NCBI Taxonomy" id="2571273"/>
    <lineage>
        <taxon>Bacteria</taxon>
        <taxon>Pseudomonadati</taxon>
        <taxon>Bacteroidota</taxon>
        <taxon>Sphingobacteriia</taxon>
        <taxon>Sphingobacteriales</taxon>
        <taxon>Sphingobacteriaceae</taxon>
        <taxon>Pedobacter</taxon>
    </lineage>
</organism>
<dbReference type="PROSITE" id="PS51819">
    <property type="entry name" value="VOC"/>
    <property type="match status" value="1"/>
</dbReference>
<dbReference type="Gene3D" id="3.10.180.10">
    <property type="entry name" value="2,3-Dihydroxybiphenyl 1,2-Dioxygenase, domain 1"/>
    <property type="match status" value="1"/>
</dbReference>
<proteinExistence type="predicted"/>
<accession>A0A4U1CML0</accession>
<dbReference type="InterPro" id="IPR004360">
    <property type="entry name" value="Glyas_Fos-R_dOase_dom"/>
</dbReference>
<dbReference type="Proteomes" id="UP000309488">
    <property type="component" value="Unassembled WGS sequence"/>
</dbReference>
<feature type="domain" description="VOC" evidence="1">
    <location>
        <begin position="4"/>
        <end position="119"/>
    </location>
</feature>
<dbReference type="OrthoDB" id="9804907at2"/>
<comment type="caution">
    <text evidence="2">The sequence shown here is derived from an EMBL/GenBank/DDBJ whole genome shotgun (WGS) entry which is preliminary data.</text>
</comment>
<evidence type="ECO:0000313" key="3">
    <source>
        <dbReference type="Proteomes" id="UP000309488"/>
    </source>
</evidence>
<dbReference type="PANTHER" id="PTHR36437:SF2">
    <property type="entry name" value="GLYOXALASE_BLEOMYCIN RESISTANCE PROTEIN_DIOXYGENASE"/>
    <property type="match status" value="1"/>
</dbReference>
<dbReference type="InterPro" id="IPR029068">
    <property type="entry name" value="Glyas_Bleomycin-R_OHBP_Dase"/>
</dbReference>
<dbReference type="SUPFAM" id="SSF54593">
    <property type="entry name" value="Glyoxalase/Bleomycin resistance protein/Dihydroxybiphenyl dioxygenase"/>
    <property type="match status" value="1"/>
</dbReference>
<sequence length="127" mass="15219">MSKMIRYASLYIDDKKESISFYTQHLDFTVFKNVMFGDYEQWWILKKKEQQEISLILIWNEEENPDRSTLILNTNDCILEYCRLKDNGFRQLSTPLYSTLGMSFYFYDPAGNKIVVIEERAYNDPQI</sequence>
<name>A0A4U1CML0_9SPHI</name>